<comment type="caution">
    <text evidence="1">The sequence shown here is derived from an EMBL/GenBank/DDBJ whole genome shotgun (WGS) entry which is preliminary data.</text>
</comment>
<evidence type="ECO:0000313" key="2">
    <source>
        <dbReference type="Proteomes" id="UP000241247"/>
    </source>
</evidence>
<dbReference type="Proteomes" id="UP000241247">
    <property type="component" value="Unassembled WGS sequence"/>
</dbReference>
<name>A0A2T5B1N1_MYCDI</name>
<proteinExistence type="predicted"/>
<accession>A0A2T5B1N1</accession>
<keyword evidence="2" id="KW-1185">Reference proteome</keyword>
<organism evidence="1 2">
    <name type="scientific">Mycoplana dimorpha</name>
    <dbReference type="NCBI Taxonomy" id="28320"/>
    <lineage>
        <taxon>Bacteria</taxon>
        <taxon>Pseudomonadati</taxon>
        <taxon>Pseudomonadota</taxon>
        <taxon>Alphaproteobacteria</taxon>
        <taxon>Hyphomicrobiales</taxon>
        <taxon>Rhizobiaceae</taxon>
        <taxon>Mycoplana</taxon>
    </lineage>
</organism>
<dbReference type="EMBL" id="PZZZ01000007">
    <property type="protein sequence ID" value="PTM92865.1"/>
    <property type="molecule type" value="Genomic_DNA"/>
</dbReference>
<evidence type="ECO:0000313" key="1">
    <source>
        <dbReference type="EMBL" id="PTM92865.1"/>
    </source>
</evidence>
<protein>
    <submittedName>
        <fullName evidence="1">Uncharacterized protein</fullName>
    </submittedName>
</protein>
<gene>
    <name evidence="1" type="ORF">C7449_107279</name>
</gene>
<dbReference type="AlphaFoldDB" id="A0A2T5B1N1"/>
<sequence length="97" mass="11093">MDNWLKVLVATACTVVIVGGAYYGWGQYTLHRESTARSERVEGARKELFDLAKAQSWETEKVRDFCKRYRGYLDTSLKGNDYAAALVRNCRALGYLF</sequence>
<reference evidence="1 2" key="1">
    <citation type="submission" date="2018-04" db="EMBL/GenBank/DDBJ databases">
        <title>Genomic Encyclopedia of Type Strains, Phase IV (KMG-IV): sequencing the most valuable type-strain genomes for metagenomic binning, comparative biology and taxonomic classification.</title>
        <authorList>
            <person name="Goeker M."/>
        </authorList>
    </citation>
    <scope>NUCLEOTIDE SEQUENCE [LARGE SCALE GENOMIC DNA]</scope>
    <source>
        <strain evidence="1 2">DSM 7138</strain>
    </source>
</reference>